<dbReference type="EMBL" id="MU839828">
    <property type="protein sequence ID" value="KAK1759676.1"/>
    <property type="molecule type" value="Genomic_DNA"/>
</dbReference>
<organism evidence="10 11">
    <name type="scientific">Echria macrotheca</name>
    <dbReference type="NCBI Taxonomy" id="438768"/>
    <lineage>
        <taxon>Eukaryota</taxon>
        <taxon>Fungi</taxon>
        <taxon>Dikarya</taxon>
        <taxon>Ascomycota</taxon>
        <taxon>Pezizomycotina</taxon>
        <taxon>Sordariomycetes</taxon>
        <taxon>Sordariomycetidae</taxon>
        <taxon>Sordariales</taxon>
        <taxon>Schizotheciaceae</taxon>
        <taxon>Echria</taxon>
    </lineage>
</organism>
<dbReference type="PANTHER" id="PTHR28088:SF9">
    <property type="entry name" value="TRANSCRIPTION FACTOR GRISEA, PUTATIVE (AFU_ORTHOLOGUE AFUA_1G13190)-RELATED"/>
    <property type="match status" value="1"/>
</dbReference>
<dbReference type="GO" id="GO:0006879">
    <property type="term" value="P:intracellular iron ion homeostasis"/>
    <property type="evidence" value="ECO:0007669"/>
    <property type="project" value="TreeGrafter"/>
</dbReference>
<dbReference type="InterPro" id="IPR036395">
    <property type="entry name" value="Cu_fist_DNA-bd_dom_sf"/>
</dbReference>
<keyword evidence="6" id="KW-0804">Transcription</keyword>
<evidence type="ECO:0000259" key="9">
    <source>
        <dbReference type="PROSITE" id="PS50073"/>
    </source>
</evidence>
<dbReference type="AlphaFoldDB" id="A0AAJ0BK45"/>
<feature type="domain" description="Copper-fist" evidence="9">
    <location>
        <begin position="1"/>
        <end position="41"/>
    </location>
</feature>
<evidence type="ECO:0000256" key="8">
    <source>
        <dbReference type="SAM" id="MobiDB-lite"/>
    </source>
</evidence>
<dbReference type="GO" id="GO:0005507">
    <property type="term" value="F:copper ion binding"/>
    <property type="evidence" value="ECO:0007669"/>
    <property type="project" value="InterPro"/>
</dbReference>
<dbReference type="PANTHER" id="PTHR28088">
    <property type="entry name" value="TRANSCRIPTIONAL ACTIVATOR HAA1-RELATED"/>
    <property type="match status" value="1"/>
</dbReference>
<evidence type="ECO:0000256" key="3">
    <source>
        <dbReference type="ARBA" id="ARBA00022833"/>
    </source>
</evidence>
<keyword evidence="7" id="KW-0539">Nucleus</keyword>
<protein>
    <recommendedName>
        <fullName evidence="9">Copper-fist domain-containing protein</fullName>
    </recommendedName>
</protein>
<sequence length="476" mass="49322">MPIIDGLKMACSPCIRGHRSTSCKHFNERVMVPVRKPGRPLSSCPCPPGKPCGCGGLKVAIPRKQKCGCGPGTGSQTNSTPSEQSPTTSPRQASFRVSKKSNGRKQSFDPSNLSRVDPASVNVVTPGGTSLETNALAMLSNGIPVPLPQAAHPLIFDGVGFSPAPPGAFVVPPPLMYATPVPYYTIQHGSPPGIKTEDNHAPQTVELRTVMPPPPYVNGGGHNQSSSLNGQGVLLGLDPSPIPKQNGSAPAVSSCCGGGGGGEANGLPTSTTEFTQHYAPDVELKPGLESTFEYPTIVTYPPDYGSLYHPVDRGMYQQVASQPVVANAPQATSPANGTPGELGTSYKCTCGKDCKCLGCLVHPYNETMLEYVNNAYAESNGSRSGSATHGLSGGEIATSTPQGHPTAPESPPDAQTPSEGSAPGEEQWLSDANYFFVNLPLQSDGSCGGNIMSCPCGDDCECIGCLVHNAPPVAPE</sequence>
<keyword evidence="11" id="KW-1185">Reference proteome</keyword>
<dbReference type="FunFam" id="3.90.430.10:FF:000001">
    <property type="entry name" value="Copper fist DNA-binding protein"/>
    <property type="match status" value="1"/>
</dbReference>
<dbReference type="InterPro" id="IPR001083">
    <property type="entry name" value="Cu_fist_DNA-bd_dom"/>
</dbReference>
<dbReference type="PRINTS" id="PR00617">
    <property type="entry name" value="COPPERFIST"/>
</dbReference>
<dbReference type="SMART" id="SM00412">
    <property type="entry name" value="Cu_FIST"/>
    <property type="match status" value="1"/>
</dbReference>
<dbReference type="SUPFAM" id="SSF57879">
    <property type="entry name" value="Zinc domain conserved in yeast copper-regulated transcription factors"/>
    <property type="match status" value="1"/>
</dbReference>
<dbReference type="Pfam" id="PF00649">
    <property type="entry name" value="Copper-fist"/>
    <property type="match status" value="1"/>
</dbReference>
<evidence type="ECO:0000256" key="4">
    <source>
        <dbReference type="ARBA" id="ARBA00023008"/>
    </source>
</evidence>
<comment type="caution">
    <text evidence="10">The sequence shown here is derived from an EMBL/GenBank/DDBJ whole genome shotgun (WGS) entry which is preliminary data.</text>
</comment>
<dbReference type="GO" id="GO:0000981">
    <property type="term" value="F:DNA-binding transcription factor activity, RNA polymerase II-specific"/>
    <property type="evidence" value="ECO:0007669"/>
    <property type="project" value="TreeGrafter"/>
</dbReference>
<dbReference type="InterPro" id="IPR051763">
    <property type="entry name" value="Copper_Homeo_Regul"/>
</dbReference>
<dbReference type="PROSITE" id="PS50073">
    <property type="entry name" value="COPPER_FIST_2"/>
    <property type="match status" value="1"/>
</dbReference>
<dbReference type="GO" id="GO:0000978">
    <property type="term" value="F:RNA polymerase II cis-regulatory region sequence-specific DNA binding"/>
    <property type="evidence" value="ECO:0007669"/>
    <property type="project" value="TreeGrafter"/>
</dbReference>
<evidence type="ECO:0000256" key="6">
    <source>
        <dbReference type="ARBA" id="ARBA00023163"/>
    </source>
</evidence>
<keyword evidence="2" id="KW-0479">Metal-binding</keyword>
<name>A0AAJ0BK45_9PEZI</name>
<evidence type="ECO:0000313" key="11">
    <source>
        <dbReference type="Proteomes" id="UP001239445"/>
    </source>
</evidence>
<dbReference type="GO" id="GO:0005634">
    <property type="term" value="C:nucleus"/>
    <property type="evidence" value="ECO:0007669"/>
    <property type="project" value="UniProtKB-SubCell"/>
</dbReference>
<evidence type="ECO:0000313" key="10">
    <source>
        <dbReference type="EMBL" id="KAK1759676.1"/>
    </source>
</evidence>
<evidence type="ECO:0000256" key="2">
    <source>
        <dbReference type="ARBA" id="ARBA00022723"/>
    </source>
</evidence>
<dbReference type="SMART" id="SM01090">
    <property type="entry name" value="Copper-fist"/>
    <property type="match status" value="1"/>
</dbReference>
<reference evidence="10" key="1">
    <citation type="submission" date="2023-06" db="EMBL/GenBank/DDBJ databases">
        <title>Genome-scale phylogeny and comparative genomics of the fungal order Sordariales.</title>
        <authorList>
            <consortium name="Lawrence Berkeley National Laboratory"/>
            <person name="Hensen N."/>
            <person name="Bonometti L."/>
            <person name="Westerberg I."/>
            <person name="Brannstrom I.O."/>
            <person name="Guillou S."/>
            <person name="Cros-Aarteil S."/>
            <person name="Calhoun S."/>
            <person name="Haridas S."/>
            <person name="Kuo A."/>
            <person name="Mondo S."/>
            <person name="Pangilinan J."/>
            <person name="Riley R."/>
            <person name="Labutti K."/>
            <person name="Andreopoulos B."/>
            <person name="Lipzen A."/>
            <person name="Chen C."/>
            <person name="Yanf M."/>
            <person name="Daum C."/>
            <person name="Ng V."/>
            <person name="Clum A."/>
            <person name="Steindorff A."/>
            <person name="Ohm R."/>
            <person name="Martin F."/>
            <person name="Silar P."/>
            <person name="Natvig D."/>
            <person name="Lalanne C."/>
            <person name="Gautier V."/>
            <person name="Ament-Velasquez S.L."/>
            <person name="Kruys A."/>
            <person name="Hutchinson M.I."/>
            <person name="Powell A.J."/>
            <person name="Barry K."/>
            <person name="Miller A.N."/>
            <person name="Grigoriev I.V."/>
            <person name="Debuchy R."/>
            <person name="Gladieux P."/>
            <person name="Thoren M.H."/>
            <person name="Johannesson H."/>
        </authorList>
    </citation>
    <scope>NUCLEOTIDE SEQUENCE</scope>
    <source>
        <strain evidence="10">PSN4</strain>
    </source>
</reference>
<keyword evidence="3" id="KW-0862">Zinc</keyword>
<evidence type="ECO:0000256" key="7">
    <source>
        <dbReference type="ARBA" id="ARBA00023242"/>
    </source>
</evidence>
<keyword evidence="5" id="KW-0805">Transcription regulation</keyword>
<proteinExistence type="predicted"/>
<dbReference type="Proteomes" id="UP001239445">
    <property type="component" value="Unassembled WGS sequence"/>
</dbReference>
<gene>
    <name evidence="10" type="ORF">QBC47DRAFT_113820</name>
</gene>
<dbReference type="GO" id="GO:0006878">
    <property type="term" value="P:intracellular copper ion homeostasis"/>
    <property type="evidence" value="ECO:0007669"/>
    <property type="project" value="TreeGrafter"/>
</dbReference>
<feature type="region of interest" description="Disordered" evidence="8">
    <location>
        <begin position="70"/>
        <end position="121"/>
    </location>
</feature>
<keyword evidence="4" id="KW-0186">Copper</keyword>
<accession>A0AAJ0BK45</accession>
<feature type="compositionally biased region" description="Low complexity" evidence="8">
    <location>
        <begin position="75"/>
        <end position="92"/>
    </location>
</feature>
<feature type="region of interest" description="Disordered" evidence="8">
    <location>
        <begin position="379"/>
        <end position="426"/>
    </location>
</feature>
<dbReference type="Gene3D" id="3.90.430.10">
    <property type="entry name" value="Copper fist DNA-binding domain"/>
    <property type="match status" value="1"/>
</dbReference>
<feature type="compositionally biased region" description="Polar residues" evidence="8">
    <location>
        <begin position="104"/>
        <end position="114"/>
    </location>
</feature>
<comment type="subcellular location">
    <subcellularLocation>
        <location evidence="1">Nucleus</location>
    </subcellularLocation>
</comment>
<dbReference type="GO" id="GO:0045944">
    <property type="term" value="P:positive regulation of transcription by RNA polymerase II"/>
    <property type="evidence" value="ECO:0007669"/>
    <property type="project" value="TreeGrafter"/>
</dbReference>
<feature type="compositionally biased region" description="Polar residues" evidence="8">
    <location>
        <begin position="379"/>
        <end position="389"/>
    </location>
</feature>
<evidence type="ECO:0000256" key="1">
    <source>
        <dbReference type="ARBA" id="ARBA00004123"/>
    </source>
</evidence>
<evidence type="ECO:0000256" key="5">
    <source>
        <dbReference type="ARBA" id="ARBA00023015"/>
    </source>
</evidence>
<dbReference type="PROSITE" id="PS01119">
    <property type="entry name" value="COPPER_FIST_1"/>
    <property type="match status" value="1"/>
</dbReference>